<sequence>MTDVISDRLVSLRKHLSDRLGTKLNTQDVGDKCGLEKHKVYRLENGLGGTTHALVALLLFYRGYGYNLDWILFEDNSRIPMMLSSGNELLKISNQIHQLSRLLNKGYEDLTNQLRQLGYEPLEDKDLYGSETELPQAAELLSL</sequence>
<accession>A0A7K1SJH6</accession>
<keyword evidence="2" id="KW-1185">Reference proteome</keyword>
<dbReference type="Proteomes" id="UP000436006">
    <property type="component" value="Unassembled WGS sequence"/>
</dbReference>
<name>A0A7K1SJH6_9BACT</name>
<comment type="caution">
    <text evidence="1">The sequence shown here is derived from an EMBL/GenBank/DDBJ whole genome shotgun (WGS) entry which is preliminary data.</text>
</comment>
<protein>
    <submittedName>
        <fullName evidence="1">Uncharacterized protein</fullName>
    </submittedName>
</protein>
<organism evidence="1 2">
    <name type="scientific">Spirosoma arboris</name>
    <dbReference type="NCBI Taxonomy" id="2682092"/>
    <lineage>
        <taxon>Bacteria</taxon>
        <taxon>Pseudomonadati</taxon>
        <taxon>Bacteroidota</taxon>
        <taxon>Cytophagia</taxon>
        <taxon>Cytophagales</taxon>
        <taxon>Cytophagaceae</taxon>
        <taxon>Spirosoma</taxon>
    </lineage>
</organism>
<dbReference type="AlphaFoldDB" id="A0A7K1SJH6"/>
<dbReference type="RefSeq" id="WP_157588602.1">
    <property type="nucleotide sequence ID" value="NZ_WPIN01000013.1"/>
</dbReference>
<proteinExistence type="predicted"/>
<reference evidence="1 2" key="1">
    <citation type="submission" date="2019-12" db="EMBL/GenBank/DDBJ databases">
        <title>Spirosoma sp. HMF4905 genome sequencing and assembly.</title>
        <authorList>
            <person name="Kang H."/>
            <person name="Cha I."/>
            <person name="Kim H."/>
            <person name="Joh K."/>
        </authorList>
    </citation>
    <scope>NUCLEOTIDE SEQUENCE [LARGE SCALE GENOMIC DNA]</scope>
    <source>
        <strain evidence="1 2">HMF4905</strain>
    </source>
</reference>
<dbReference type="EMBL" id="WPIN01000013">
    <property type="protein sequence ID" value="MVM33888.1"/>
    <property type="molecule type" value="Genomic_DNA"/>
</dbReference>
<gene>
    <name evidence="1" type="ORF">GO755_27880</name>
</gene>
<evidence type="ECO:0000313" key="1">
    <source>
        <dbReference type="EMBL" id="MVM33888.1"/>
    </source>
</evidence>
<evidence type="ECO:0000313" key="2">
    <source>
        <dbReference type="Proteomes" id="UP000436006"/>
    </source>
</evidence>